<dbReference type="EMBL" id="JAFCIX010000344">
    <property type="protein sequence ID" value="KAH6593817.1"/>
    <property type="molecule type" value="Genomic_DNA"/>
</dbReference>
<evidence type="ECO:0000256" key="3">
    <source>
        <dbReference type="ARBA" id="ARBA00013169"/>
    </source>
</evidence>
<evidence type="ECO:0000259" key="13">
    <source>
        <dbReference type="Pfam" id="PF00133"/>
    </source>
</evidence>
<dbReference type="NCBIfam" id="TIGR00422">
    <property type="entry name" value="valS"/>
    <property type="match status" value="1"/>
</dbReference>
<dbReference type="NCBIfam" id="NF004349">
    <property type="entry name" value="PRK05729.1"/>
    <property type="match status" value="1"/>
</dbReference>
<evidence type="ECO:0000313" key="16">
    <source>
        <dbReference type="Proteomes" id="UP001648503"/>
    </source>
</evidence>
<name>A0ABQ8F976_9FUNG</name>
<dbReference type="Gene3D" id="3.40.50.620">
    <property type="entry name" value="HUPs"/>
    <property type="match status" value="2"/>
</dbReference>
<keyword evidence="8 11" id="KW-0030">Aminoacyl-tRNA synthetase</keyword>
<feature type="region of interest" description="Disordered" evidence="12">
    <location>
        <begin position="82"/>
        <end position="116"/>
    </location>
</feature>
<feature type="region of interest" description="Disordered" evidence="12">
    <location>
        <begin position="135"/>
        <end position="159"/>
    </location>
</feature>
<keyword evidence="4 11" id="KW-0436">Ligase</keyword>
<dbReference type="Gene3D" id="3.90.740.10">
    <property type="entry name" value="Valyl/Leucyl/Isoleucyl-tRNA synthetase, editing domain"/>
    <property type="match status" value="2"/>
</dbReference>
<reference evidence="15 16" key="1">
    <citation type="submission" date="2021-02" db="EMBL/GenBank/DDBJ databases">
        <title>Variation within the Batrachochytrium salamandrivorans European outbreak.</title>
        <authorList>
            <person name="Kelly M."/>
            <person name="Pasmans F."/>
            <person name="Shea T.P."/>
            <person name="Munoz J.F."/>
            <person name="Carranza S."/>
            <person name="Cuomo C.A."/>
            <person name="Martel A."/>
        </authorList>
    </citation>
    <scope>NUCLEOTIDE SEQUENCE [LARGE SCALE GENOMIC DNA]</scope>
    <source>
        <strain evidence="15 16">AMFP18/2</strain>
    </source>
</reference>
<dbReference type="InterPro" id="IPR033705">
    <property type="entry name" value="Anticodon_Ia_Val"/>
</dbReference>
<comment type="catalytic activity">
    <reaction evidence="10">
        <text>tRNA(Val) + L-valine + ATP = L-valyl-tRNA(Val) + AMP + diphosphate</text>
        <dbReference type="Rhea" id="RHEA:10704"/>
        <dbReference type="Rhea" id="RHEA-COMP:9672"/>
        <dbReference type="Rhea" id="RHEA-COMP:9708"/>
        <dbReference type="ChEBI" id="CHEBI:30616"/>
        <dbReference type="ChEBI" id="CHEBI:33019"/>
        <dbReference type="ChEBI" id="CHEBI:57762"/>
        <dbReference type="ChEBI" id="CHEBI:78442"/>
        <dbReference type="ChEBI" id="CHEBI:78537"/>
        <dbReference type="ChEBI" id="CHEBI:456215"/>
        <dbReference type="EC" id="6.1.1.9"/>
    </reaction>
</comment>
<evidence type="ECO:0000256" key="9">
    <source>
        <dbReference type="ARBA" id="ARBA00029936"/>
    </source>
</evidence>
<evidence type="ECO:0000256" key="1">
    <source>
        <dbReference type="ARBA" id="ARBA00004496"/>
    </source>
</evidence>
<dbReference type="HAMAP" id="MF_02004">
    <property type="entry name" value="Val_tRNA_synth_type1"/>
    <property type="match status" value="1"/>
</dbReference>
<dbReference type="InterPro" id="IPR002300">
    <property type="entry name" value="aa-tRNA-synth_Ia"/>
</dbReference>
<comment type="caution">
    <text evidence="15">The sequence shown here is derived from an EMBL/GenBank/DDBJ whole genome shotgun (WGS) entry which is preliminary data.</text>
</comment>
<dbReference type="Pfam" id="PF00133">
    <property type="entry name" value="tRNA-synt_1"/>
    <property type="match status" value="1"/>
</dbReference>
<dbReference type="CDD" id="cd00817">
    <property type="entry name" value="ValRS_core"/>
    <property type="match status" value="1"/>
</dbReference>
<sequence length="1150" mass="129953">MHTRDLLQRLAYRHIQLLPLLQLHWSITAATSFASRNQLPHSPHSRLHSSCSPLSASQITAVCSCCSPHCISRQSLKTSLHPHRTMTGTAPAASEAGVPPSPHAGAASEETTTKSKNELKNEAKRLEKLAKFQAKQAKQAAAKSTEKPQKEAAVVTKPAPSAVKEAEPFVNLTPKGEKKDMSTPMAPAYNPKAVEAAWYDWWESEGFFKPELKPDGTVKDEGTFVVSIPPPNVTGSLHIGHALTNAIQDAMIRWNRMHGKTTLWIPGADHAGISTQVVVEKKLMRERGITRHDIGREAFLEEVFKWKDANIDTIYNQLRRLGSSFDWSRDHFTMDEGLSNAVREAFVRMHEDGTIYRANRLVNWCTKLKTALSNLEVENKELNGSTFMTVPDHDPSKTYEFGVLVSFAYQVENSDERIVVATTRLETMLGDTAIAVHPSDKRYQHLHGKYVTHPFQNRRIPILADEYPDPEFGTGAVKITPAHDANDYIVGQRQKLENITIFTDEGKINENGAPFVGLQRFDARLAILEALKEKGLYVSTEPNKQVLPICTRSGNIIEPLLKPQWWVNCQDMAKDAMDAVRKGDLAIAPALSEREWFRWLENIQDWCISRQLWWGHRVPAYYVHIDGDENDRDVSNRWVSGRSEEEARCKAIKKFAEVDPSKMTLFQDEDVLDTWFSSGLWPFSVLGWPAKTRDMELYFPNTLLETGWDILFFWVARMVMMSLKLEGVVPFKQVFCHAMIRDAHGRKMSKSLGNVIDPIDVIEGVTLEYLQNRLESGNLDPRELVRAREGQKKDFPNGIPECGTDALRFGLLAYSAGGRDINLDILRVDGYRKFCNKLWNATRFALMKLGEDYLPRAAKSQLNGDESLVDLWILAKLNQAITNTNQSMEQMNFMQATTAMYQFWLHELCDVYLEVCKPVIDGDDLRAKKAAQDVLYICLEHGLKLLHPIMPFVTEELYQRLPRREGDQPHTIMMARYPKSLPIWEQHQAETDFEAVNEVIRGIRSVMTEYNIRSNATVYVKAQSTHLHDVFQKQQIIVKTLAKGTKVFETVPMDGDTPEGCVVSILPNSTLYLLVKGQMDFDVEIAKLNGKISKITQVSKNLCAIMAGDGYAANVKPEVKESDLVKLNGYEAEIATLQIALANFTKLKSE</sequence>
<evidence type="ECO:0000256" key="8">
    <source>
        <dbReference type="ARBA" id="ARBA00023146"/>
    </source>
</evidence>
<dbReference type="Gene3D" id="1.10.730.10">
    <property type="entry name" value="Isoleucyl-tRNA Synthetase, Domain 1"/>
    <property type="match status" value="1"/>
</dbReference>
<evidence type="ECO:0000313" key="15">
    <source>
        <dbReference type="EMBL" id="KAH6593817.1"/>
    </source>
</evidence>
<organism evidence="15 16">
    <name type="scientific">Batrachochytrium salamandrivorans</name>
    <dbReference type="NCBI Taxonomy" id="1357716"/>
    <lineage>
        <taxon>Eukaryota</taxon>
        <taxon>Fungi</taxon>
        <taxon>Fungi incertae sedis</taxon>
        <taxon>Chytridiomycota</taxon>
        <taxon>Chytridiomycota incertae sedis</taxon>
        <taxon>Chytridiomycetes</taxon>
        <taxon>Rhizophydiales</taxon>
        <taxon>Rhizophydiales incertae sedis</taxon>
        <taxon>Batrachochytrium</taxon>
    </lineage>
</organism>
<dbReference type="PROSITE" id="PS00178">
    <property type="entry name" value="AA_TRNA_LIGASE_I"/>
    <property type="match status" value="1"/>
</dbReference>
<evidence type="ECO:0000256" key="12">
    <source>
        <dbReference type="SAM" id="MobiDB-lite"/>
    </source>
</evidence>
<dbReference type="Proteomes" id="UP001648503">
    <property type="component" value="Unassembled WGS sequence"/>
</dbReference>
<dbReference type="EC" id="6.1.1.9" evidence="3"/>
<dbReference type="Pfam" id="PF08264">
    <property type="entry name" value="Anticodon_1"/>
    <property type="match status" value="1"/>
</dbReference>
<dbReference type="PANTHER" id="PTHR11946">
    <property type="entry name" value="VALYL-TRNA SYNTHETASES"/>
    <property type="match status" value="1"/>
</dbReference>
<protein>
    <recommendedName>
        <fullName evidence="3">valine--tRNA ligase</fullName>
        <ecNumber evidence="3">6.1.1.9</ecNumber>
    </recommendedName>
    <alternativeName>
        <fullName evidence="9">Valyl-tRNA synthetase</fullName>
    </alternativeName>
</protein>
<evidence type="ECO:0000256" key="6">
    <source>
        <dbReference type="ARBA" id="ARBA00022840"/>
    </source>
</evidence>
<dbReference type="SUPFAM" id="SSF47323">
    <property type="entry name" value="Anticodon-binding domain of a subclass of class I aminoacyl-tRNA synthetases"/>
    <property type="match status" value="1"/>
</dbReference>
<evidence type="ECO:0000256" key="5">
    <source>
        <dbReference type="ARBA" id="ARBA00022741"/>
    </source>
</evidence>
<feature type="domain" description="Aminoacyl-tRNA synthetase class Ia" evidence="13">
    <location>
        <begin position="198"/>
        <end position="824"/>
    </location>
</feature>
<dbReference type="Gene3D" id="1.10.287.380">
    <property type="entry name" value="Valyl-tRNA synthetase, C-terminal domain"/>
    <property type="match status" value="1"/>
</dbReference>
<keyword evidence="6 11" id="KW-0067">ATP-binding</keyword>
<dbReference type="PANTHER" id="PTHR11946:SF109">
    <property type="entry name" value="VALINE--TRNA LIGASE"/>
    <property type="match status" value="1"/>
</dbReference>
<proteinExistence type="inferred from homology"/>
<feature type="domain" description="Methionyl/Valyl/Leucyl/Isoleucyl-tRNA synthetase anticodon-binding" evidence="14">
    <location>
        <begin position="870"/>
        <end position="1019"/>
    </location>
</feature>
<evidence type="ECO:0000256" key="4">
    <source>
        <dbReference type="ARBA" id="ARBA00022598"/>
    </source>
</evidence>
<evidence type="ECO:0000256" key="7">
    <source>
        <dbReference type="ARBA" id="ARBA00022917"/>
    </source>
</evidence>
<evidence type="ECO:0000259" key="14">
    <source>
        <dbReference type="Pfam" id="PF08264"/>
    </source>
</evidence>
<dbReference type="InterPro" id="IPR013155">
    <property type="entry name" value="M/V/L/I-tRNA-synth_anticd-bd"/>
</dbReference>
<comment type="similarity">
    <text evidence="2 11">Belongs to the class-I aminoacyl-tRNA synthetase family.</text>
</comment>
<dbReference type="InterPro" id="IPR009080">
    <property type="entry name" value="tRNAsynth_Ia_anticodon-bd"/>
</dbReference>
<evidence type="ECO:0000256" key="10">
    <source>
        <dbReference type="ARBA" id="ARBA00047552"/>
    </source>
</evidence>
<dbReference type="InterPro" id="IPR002303">
    <property type="entry name" value="Valyl-tRNA_ligase"/>
</dbReference>
<keyword evidence="5 11" id="KW-0547">Nucleotide-binding</keyword>
<comment type="subcellular location">
    <subcellularLocation>
        <location evidence="1">Cytoplasm</location>
    </subcellularLocation>
</comment>
<dbReference type="InterPro" id="IPR001412">
    <property type="entry name" value="aa-tRNA-synth_I_CS"/>
</dbReference>
<evidence type="ECO:0000256" key="11">
    <source>
        <dbReference type="RuleBase" id="RU363035"/>
    </source>
</evidence>
<dbReference type="InterPro" id="IPR037118">
    <property type="entry name" value="Val-tRNA_synth_C_sf"/>
</dbReference>
<accession>A0ABQ8F976</accession>
<evidence type="ECO:0000256" key="2">
    <source>
        <dbReference type="ARBA" id="ARBA00005594"/>
    </source>
</evidence>
<dbReference type="SUPFAM" id="SSF50677">
    <property type="entry name" value="ValRS/IleRS/LeuRS editing domain"/>
    <property type="match status" value="1"/>
</dbReference>
<dbReference type="InterPro" id="IPR014729">
    <property type="entry name" value="Rossmann-like_a/b/a_fold"/>
</dbReference>
<dbReference type="PRINTS" id="PR00986">
    <property type="entry name" value="TRNASYNTHVAL"/>
</dbReference>
<dbReference type="InterPro" id="IPR009008">
    <property type="entry name" value="Val/Leu/Ile-tRNA-synth_edit"/>
</dbReference>
<gene>
    <name evidence="15" type="ORF">BASA50_007043</name>
</gene>
<keyword evidence="16" id="KW-1185">Reference proteome</keyword>
<keyword evidence="7 11" id="KW-0648">Protein biosynthesis</keyword>
<dbReference type="SUPFAM" id="SSF52374">
    <property type="entry name" value="Nucleotidylyl transferase"/>
    <property type="match status" value="1"/>
</dbReference>
<dbReference type="CDD" id="cd07962">
    <property type="entry name" value="Anticodon_Ia_Val"/>
    <property type="match status" value="1"/>
</dbReference>